<accession>A0A317Q3D3</accession>
<dbReference type="AlphaFoldDB" id="A0A317Q3D3"/>
<organism evidence="1 2">
    <name type="scientific">Mangrovibacter plantisponsor</name>
    <dbReference type="NCBI Taxonomy" id="451513"/>
    <lineage>
        <taxon>Bacteria</taxon>
        <taxon>Pseudomonadati</taxon>
        <taxon>Pseudomonadota</taxon>
        <taxon>Gammaproteobacteria</taxon>
        <taxon>Enterobacterales</taxon>
        <taxon>Enterobacteriaceae</taxon>
        <taxon>Mangrovibacter</taxon>
    </lineage>
</organism>
<dbReference type="Proteomes" id="UP000246744">
    <property type="component" value="Unassembled WGS sequence"/>
</dbReference>
<dbReference type="OrthoDB" id="6860016at2"/>
<keyword evidence="2" id="KW-1185">Reference proteome</keyword>
<dbReference type="Pfam" id="PF05488">
    <property type="entry name" value="PAAR_motif"/>
    <property type="match status" value="1"/>
</dbReference>
<sequence>MPGVIRIGDTTSSGGKVLQGSTGVIFQGRAISCKGDKVLCPVHGETAIAEGDEGSKIKGKPIALHGHRCGCGCTLITSLPVAGRR</sequence>
<reference evidence="1 2" key="1">
    <citation type="submission" date="2018-05" db="EMBL/GenBank/DDBJ databases">
        <title>Genomic Encyclopedia of Type Strains, Phase IV (KMG-IV): sequencing the most valuable type-strain genomes for metagenomic binning, comparative biology and taxonomic classification.</title>
        <authorList>
            <person name="Goeker M."/>
        </authorList>
    </citation>
    <scope>NUCLEOTIDE SEQUENCE [LARGE SCALE GENOMIC DNA]</scope>
    <source>
        <strain evidence="1 2">DSM 19579</strain>
    </source>
</reference>
<dbReference type="CDD" id="cd14744">
    <property type="entry name" value="PAAR_CT_2"/>
    <property type="match status" value="1"/>
</dbReference>
<dbReference type="InterPro" id="IPR008727">
    <property type="entry name" value="PAAR_motif"/>
</dbReference>
<gene>
    <name evidence="1" type="ORF">DES37_105120</name>
</gene>
<protein>
    <submittedName>
        <fullName evidence="1">Putative Zn-binding protein involved in type VI secretion</fullName>
    </submittedName>
</protein>
<proteinExistence type="predicted"/>
<dbReference type="EMBL" id="QGTS01000005">
    <property type="protein sequence ID" value="PWW09473.1"/>
    <property type="molecule type" value="Genomic_DNA"/>
</dbReference>
<comment type="caution">
    <text evidence="1">The sequence shown here is derived from an EMBL/GenBank/DDBJ whole genome shotgun (WGS) entry which is preliminary data.</text>
</comment>
<dbReference type="Gene3D" id="2.60.200.60">
    <property type="match status" value="1"/>
</dbReference>
<dbReference type="RefSeq" id="WP_110025636.1">
    <property type="nucleotide sequence ID" value="NZ_QGTS01000005.1"/>
</dbReference>
<name>A0A317Q3D3_9ENTR</name>
<evidence type="ECO:0000313" key="1">
    <source>
        <dbReference type="EMBL" id="PWW09473.1"/>
    </source>
</evidence>
<evidence type="ECO:0000313" key="2">
    <source>
        <dbReference type="Proteomes" id="UP000246744"/>
    </source>
</evidence>